<accession>E0VMN0</accession>
<dbReference type="InParanoid" id="E0VMN0"/>
<dbReference type="OrthoDB" id="206796at2759"/>
<dbReference type="PANTHER" id="PTHR31400">
    <property type="entry name" value="GUANYLYL CYCLASE DOMAIN CONTAINING PROTEIN 1 GUCD1"/>
    <property type="match status" value="1"/>
</dbReference>
<dbReference type="Gene3D" id="3.90.70.10">
    <property type="entry name" value="Cysteine proteinases"/>
    <property type="match status" value="1"/>
</dbReference>
<evidence type="ECO:0000313" key="2">
    <source>
        <dbReference type="EnsemblMetazoa" id="PHUM316100-PA"/>
    </source>
</evidence>
<dbReference type="PANTHER" id="PTHR31400:SF1">
    <property type="entry name" value="PROTEIN GUCD1"/>
    <property type="match status" value="1"/>
</dbReference>
<dbReference type="Proteomes" id="UP000009046">
    <property type="component" value="Unassembled WGS sequence"/>
</dbReference>
<name>E0VMN0_PEDHC</name>
<sequence length="231" mass="27386">MNHSQSENDGIEEYEIKLPHYRQKNTWDCGLSCIMMILSEKNRHFFIENFDEICKGEGFGKSTWTIDLCYLMKKFSLKFIFYTAVIGINPHHSTHFFYEKILPKDEKRVIQRFRDAKINGIEIKEKSIKTKDLISHLRRYGPIILLINAEYLTCDRCKKNNIISKFSNCMPQVINYHGHYIILCGFNLKNKQFYYRNPAYSNRVCAMEYSAMNKARLCFGTDEDCIFIFNN</sequence>
<dbReference type="Pfam" id="PF09778">
    <property type="entry name" value="Guanylate_cyc_2"/>
    <property type="match status" value="1"/>
</dbReference>
<organism>
    <name type="scientific">Pediculus humanus subsp. corporis</name>
    <name type="common">Body louse</name>
    <dbReference type="NCBI Taxonomy" id="121224"/>
    <lineage>
        <taxon>Eukaryota</taxon>
        <taxon>Metazoa</taxon>
        <taxon>Ecdysozoa</taxon>
        <taxon>Arthropoda</taxon>
        <taxon>Hexapoda</taxon>
        <taxon>Insecta</taxon>
        <taxon>Pterygota</taxon>
        <taxon>Neoptera</taxon>
        <taxon>Paraneoptera</taxon>
        <taxon>Psocodea</taxon>
        <taxon>Troctomorpha</taxon>
        <taxon>Phthiraptera</taxon>
        <taxon>Anoplura</taxon>
        <taxon>Pediculidae</taxon>
        <taxon>Pediculus</taxon>
    </lineage>
</organism>
<dbReference type="EMBL" id="AAZO01003667">
    <property type="status" value="NOT_ANNOTATED_CDS"/>
    <property type="molecule type" value="Genomic_DNA"/>
</dbReference>
<dbReference type="OMA" id="VQDIQKH"/>
<protein>
    <submittedName>
        <fullName evidence="1 2">Protein C22orf13, putative</fullName>
    </submittedName>
</protein>
<reference evidence="1" key="2">
    <citation type="submission" date="2007-04" db="EMBL/GenBank/DDBJ databases">
        <title>The genome of the human body louse.</title>
        <authorList>
            <consortium name="The Human Body Louse Genome Consortium"/>
            <person name="Kirkness E."/>
            <person name="Walenz B."/>
            <person name="Hass B."/>
            <person name="Bruggner R."/>
            <person name="Strausberg R."/>
        </authorList>
    </citation>
    <scope>NUCLEOTIDE SEQUENCE</scope>
    <source>
        <strain evidence="1">USDA</strain>
    </source>
</reference>
<dbReference type="KEGG" id="phu:Phum_PHUM316100"/>
<keyword evidence="3" id="KW-1185">Reference proteome</keyword>
<dbReference type="FunCoup" id="E0VMN0">
    <property type="interactions" value="81"/>
</dbReference>
<dbReference type="CTD" id="8235933"/>
<evidence type="ECO:0000313" key="1">
    <source>
        <dbReference type="EMBL" id="EEB14636.1"/>
    </source>
</evidence>
<dbReference type="EnsemblMetazoa" id="PHUM316100-RA">
    <property type="protein sequence ID" value="PHUM316100-PA"/>
    <property type="gene ID" value="PHUM316100"/>
</dbReference>
<evidence type="ECO:0000313" key="3">
    <source>
        <dbReference type="Proteomes" id="UP000009046"/>
    </source>
</evidence>
<dbReference type="InterPro" id="IPR018616">
    <property type="entry name" value="GUCD1"/>
</dbReference>
<dbReference type="EMBL" id="DS235317">
    <property type="protein sequence ID" value="EEB14636.1"/>
    <property type="molecule type" value="Genomic_DNA"/>
</dbReference>
<gene>
    <name evidence="2" type="primary">8235933</name>
    <name evidence="1" type="ORF">Phum_PHUM316100</name>
</gene>
<dbReference type="RefSeq" id="XP_002427374.1">
    <property type="nucleotide sequence ID" value="XM_002427329.1"/>
</dbReference>
<dbReference type="VEuPathDB" id="VectorBase:PHUM316100"/>
<proteinExistence type="predicted"/>
<dbReference type="GeneID" id="8235933"/>
<reference evidence="1" key="1">
    <citation type="submission" date="2007-04" db="EMBL/GenBank/DDBJ databases">
        <title>Annotation of Pediculus humanus corporis strain USDA.</title>
        <authorList>
            <person name="Kirkness E."/>
            <person name="Hannick L."/>
            <person name="Hass B."/>
            <person name="Bruggner R."/>
            <person name="Lawson D."/>
            <person name="Bidwell S."/>
            <person name="Joardar V."/>
            <person name="Caler E."/>
            <person name="Walenz B."/>
            <person name="Inman J."/>
            <person name="Schobel S."/>
            <person name="Galinsky K."/>
            <person name="Amedeo P."/>
            <person name="Strausberg R."/>
        </authorList>
    </citation>
    <scope>NUCLEOTIDE SEQUENCE</scope>
    <source>
        <strain evidence="1">USDA</strain>
    </source>
</reference>
<reference evidence="2" key="3">
    <citation type="submission" date="2021-02" db="UniProtKB">
        <authorList>
            <consortium name="EnsemblMetazoa"/>
        </authorList>
    </citation>
    <scope>IDENTIFICATION</scope>
    <source>
        <strain evidence="2">USDA</strain>
    </source>
</reference>
<dbReference type="eggNOG" id="KOG4621">
    <property type="taxonomic scope" value="Eukaryota"/>
</dbReference>
<dbReference type="AlphaFoldDB" id="E0VMN0"/>
<dbReference type="HOGENOM" id="CLU_064395_0_0_1"/>